<keyword evidence="2" id="KW-0805">Transcription regulation</keyword>
<organism evidence="12 13">
    <name type="scientific">Trapa incisa</name>
    <dbReference type="NCBI Taxonomy" id="236973"/>
    <lineage>
        <taxon>Eukaryota</taxon>
        <taxon>Viridiplantae</taxon>
        <taxon>Streptophyta</taxon>
        <taxon>Embryophyta</taxon>
        <taxon>Tracheophyta</taxon>
        <taxon>Spermatophyta</taxon>
        <taxon>Magnoliopsida</taxon>
        <taxon>eudicotyledons</taxon>
        <taxon>Gunneridae</taxon>
        <taxon>Pentapetalae</taxon>
        <taxon>rosids</taxon>
        <taxon>malvids</taxon>
        <taxon>Myrtales</taxon>
        <taxon>Lythraceae</taxon>
        <taxon>Trapa</taxon>
    </lineage>
</organism>
<dbReference type="SMART" id="SM00297">
    <property type="entry name" value="BROMO"/>
    <property type="match status" value="1"/>
</dbReference>
<keyword evidence="13" id="KW-1185">Reference proteome</keyword>
<proteinExistence type="predicted"/>
<dbReference type="GO" id="GO:0005634">
    <property type="term" value="C:nucleus"/>
    <property type="evidence" value="ECO:0007669"/>
    <property type="project" value="UniProtKB-SubCell"/>
</dbReference>
<dbReference type="PANTHER" id="PTHR46136:SF1">
    <property type="entry name" value="TRANSCRIPTION FACTOR GTE11-RELATED"/>
    <property type="match status" value="1"/>
</dbReference>
<feature type="region of interest" description="Disordered" evidence="9">
    <location>
        <begin position="676"/>
        <end position="736"/>
    </location>
</feature>
<dbReference type="EMBL" id="JAXIOK010000017">
    <property type="protein sequence ID" value="KAK4751347.1"/>
    <property type="molecule type" value="Genomic_DNA"/>
</dbReference>
<dbReference type="Gene3D" id="1.20.1270.220">
    <property type="match status" value="1"/>
</dbReference>
<feature type="region of interest" description="Disordered" evidence="9">
    <location>
        <begin position="292"/>
        <end position="311"/>
    </location>
</feature>
<evidence type="ECO:0000259" key="11">
    <source>
        <dbReference type="PROSITE" id="PS51525"/>
    </source>
</evidence>
<evidence type="ECO:0000259" key="10">
    <source>
        <dbReference type="PROSITE" id="PS50014"/>
    </source>
</evidence>
<evidence type="ECO:0000256" key="7">
    <source>
        <dbReference type="PROSITE-ProRule" id="PRU00035"/>
    </source>
</evidence>
<dbReference type="CDD" id="cd05506">
    <property type="entry name" value="Bromo_plant1"/>
    <property type="match status" value="1"/>
</dbReference>
<evidence type="ECO:0000313" key="13">
    <source>
        <dbReference type="Proteomes" id="UP001345219"/>
    </source>
</evidence>
<dbReference type="Gene3D" id="1.20.920.10">
    <property type="entry name" value="Bromodomain-like"/>
    <property type="match status" value="1"/>
</dbReference>
<evidence type="ECO:0000256" key="9">
    <source>
        <dbReference type="SAM" id="MobiDB-lite"/>
    </source>
</evidence>
<dbReference type="InterPro" id="IPR038336">
    <property type="entry name" value="NET_sf"/>
</dbReference>
<feature type="compositionally biased region" description="Basic and acidic residues" evidence="9">
    <location>
        <begin position="446"/>
        <end position="455"/>
    </location>
</feature>
<dbReference type="PROSITE" id="PS50014">
    <property type="entry name" value="BROMODOMAIN_2"/>
    <property type="match status" value="1"/>
</dbReference>
<feature type="coiled-coil region" evidence="8">
    <location>
        <begin position="593"/>
        <end position="646"/>
    </location>
</feature>
<name>A0AAN7JPT4_9MYRT</name>
<evidence type="ECO:0000256" key="3">
    <source>
        <dbReference type="ARBA" id="ARBA00023054"/>
    </source>
</evidence>
<feature type="domain" description="NET" evidence="11">
    <location>
        <begin position="317"/>
        <end position="399"/>
    </location>
</feature>
<evidence type="ECO:0008006" key="14">
    <source>
        <dbReference type="Google" id="ProtNLM"/>
    </source>
</evidence>
<dbReference type="SUPFAM" id="SSF47370">
    <property type="entry name" value="Bromodomain"/>
    <property type="match status" value="1"/>
</dbReference>
<gene>
    <name evidence="12" type="ORF">SAY87_004829</name>
</gene>
<reference evidence="12 13" key="1">
    <citation type="journal article" date="2023" name="Hortic Res">
        <title>Pangenome of water caltrop reveals structural variations and asymmetric subgenome divergence after allopolyploidization.</title>
        <authorList>
            <person name="Zhang X."/>
            <person name="Chen Y."/>
            <person name="Wang L."/>
            <person name="Yuan Y."/>
            <person name="Fang M."/>
            <person name="Shi L."/>
            <person name="Lu R."/>
            <person name="Comes H.P."/>
            <person name="Ma Y."/>
            <person name="Chen Y."/>
            <person name="Huang G."/>
            <person name="Zhou Y."/>
            <person name="Zheng Z."/>
            <person name="Qiu Y."/>
        </authorList>
    </citation>
    <scope>NUCLEOTIDE SEQUENCE [LARGE SCALE GENOMIC DNA]</scope>
    <source>
        <tissue evidence="12">Roots</tissue>
    </source>
</reference>
<dbReference type="PANTHER" id="PTHR46136">
    <property type="entry name" value="TRANSCRIPTION FACTOR GTE8"/>
    <property type="match status" value="1"/>
</dbReference>
<feature type="region of interest" description="Disordered" evidence="9">
    <location>
        <begin position="412"/>
        <end position="501"/>
    </location>
</feature>
<comment type="caution">
    <text evidence="12">The sequence shown here is derived from an EMBL/GenBank/DDBJ whole genome shotgun (WGS) entry which is preliminary data.</text>
</comment>
<evidence type="ECO:0000256" key="8">
    <source>
        <dbReference type="SAM" id="Coils"/>
    </source>
</evidence>
<dbReference type="Proteomes" id="UP001345219">
    <property type="component" value="Chromosome 4"/>
</dbReference>
<dbReference type="InterPro" id="IPR037377">
    <property type="entry name" value="GTE_bromo"/>
</dbReference>
<keyword evidence="4 7" id="KW-0103">Bromodomain</keyword>
<feature type="region of interest" description="Disordered" evidence="9">
    <location>
        <begin position="1"/>
        <end position="47"/>
    </location>
</feature>
<evidence type="ECO:0000313" key="12">
    <source>
        <dbReference type="EMBL" id="KAK4751347.1"/>
    </source>
</evidence>
<dbReference type="PRINTS" id="PR00503">
    <property type="entry name" value="BROMODOMAIN"/>
</dbReference>
<dbReference type="InterPro" id="IPR027353">
    <property type="entry name" value="NET_dom"/>
</dbReference>
<evidence type="ECO:0000256" key="2">
    <source>
        <dbReference type="ARBA" id="ARBA00023015"/>
    </source>
</evidence>
<dbReference type="PROSITE" id="PS51525">
    <property type="entry name" value="NET"/>
    <property type="match status" value="1"/>
</dbReference>
<feature type="compositionally biased region" description="Polar residues" evidence="9">
    <location>
        <begin position="414"/>
        <end position="424"/>
    </location>
</feature>
<keyword evidence="5" id="KW-0804">Transcription</keyword>
<dbReference type="InterPro" id="IPR052442">
    <property type="entry name" value="Env_Response_Regulator"/>
</dbReference>
<keyword evidence="3 8" id="KW-0175">Coiled coil</keyword>
<comment type="subcellular location">
    <subcellularLocation>
        <location evidence="1">Nucleus</location>
    </subcellularLocation>
</comment>
<feature type="compositionally biased region" description="Basic and acidic residues" evidence="9">
    <location>
        <begin position="293"/>
        <end position="302"/>
    </location>
</feature>
<evidence type="ECO:0000256" key="1">
    <source>
        <dbReference type="ARBA" id="ARBA00004123"/>
    </source>
</evidence>
<sequence>MVVRKDHFPRGYHQNTFNGAGESEGSGSSGRIDSEFTASEDSGGPTRKCISLNSDKGGILFVPSEVLPTSSMLPSEKIALINRLKLELEQIRILQKKIELQRSGAVAVSSSSDLLSCSNGRLQSGAIRKSSALDLLQEKKVNTFGGKSEQLKQSFSGKIESTKETTAPRSADASLMNQCDTLLKRLMSHQYAWVFNKPVDVKALNIPDYFTIIKNPMDFSTIKGKIISKAYSTPLEFAADVRLTFTNAMTYNPPGNDVYIMADALSKFFEVRWKTLEKKLVVTVSQNLPSKSEAVKEKEKSKPLPPAKKRKISSIQYEVQKPVQPVMTDEEKHGLGRLLENIMADVPEHIIDFLRENSSNGQQCGEEEIEIDIDDLSNDTLFTLRKLLDEYLQEKQKSRATDEQCEIEIFHESGFSNSSMQPSKVNGDEDVDIGVNEPPVSSYQLVEKEKDDTQKETAGVSEDASSDSDLIGSADSQSDDCVGSTPKNARRKTIDAEEIQMDEKRSPGSLLDVNGKSFYTPCIIFSEIYLIDLIDNWSTIEGESATNERQASPGKLYRAALLKSRFADTILKAREKTLSQGENGDPEKLRREREELEMNRRKEKARLQAEARAAEDARRQLEAEALAEAKRKRELEREAARQALLKMEKTVEINENSRFLEDLEMLSTVPGEQLLSSADETSPHNDTLDRLGSFKLGGSNPLEQLGLFMKADEEEDEPDPPMFLNPGNDVEEGEID</sequence>
<evidence type="ECO:0000256" key="4">
    <source>
        <dbReference type="ARBA" id="ARBA00023117"/>
    </source>
</evidence>
<accession>A0AAN7JPT4</accession>
<dbReference type="Pfam" id="PF17035">
    <property type="entry name" value="BET"/>
    <property type="match status" value="1"/>
</dbReference>
<keyword evidence="6" id="KW-0539">Nucleus</keyword>
<dbReference type="InterPro" id="IPR001487">
    <property type="entry name" value="Bromodomain"/>
</dbReference>
<feature type="domain" description="Bromo" evidence="10">
    <location>
        <begin position="187"/>
        <end position="259"/>
    </location>
</feature>
<dbReference type="Pfam" id="PF00439">
    <property type="entry name" value="Bromodomain"/>
    <property type="match status" value="1"/>
</dbReference>
<protein>
    <recommendedName>
        <fullName evidence="14">Transcription factor GTE8</fullName>
    </recommendedName>
</protein>
<evidence type="ECO:0000256" key="5">
    <source>
        <dbReference type="ARBA" id="ARBA00023163"/>
    </source>
</evidence>
<dbReference type="InterPro" id="IPR036427">
    <property type="entry name" value="Bromodomain-like_sf"/>
</dbReference>
<dbReference type="AlphaFoldDB" id="A0AAN7JPT4"/>
<evidence type="ECO:0000256" key="6">
    <source>
        <dbReference type="ARBA" id="ARBA00023242"/>
    </source>
</evidence>